<dbReference type="eggNOG" id="ENOG502QR0D">
    <property type="taxonomic scope" value="Eukaryota"/>
</dbReference>
<protein>
    <submittedName>
        <fullName evidence="2">Uncharacterized protein</fullName>
    </submittedName>
</protein>
<dbReference type="OrthoDB" id="5424209at2759"/>
<organism evidence="2 3">
    <name type="scientific">Trichophyton equinum (strain ATCC MYA-4606 / CBS 127.97)</name>
    <name type="common">Horse ringworm fungus</name>
    <dbReference type="NCBI Taxonomy" id="559882"/>
    <lineage>
        <taxon>Eukaryota</taxon>
        <taxon>Fungi</taxon>
        <taxon>Dikarya</taxon>
        <taxon>Ascomycota</taxon>
        <taxon>Pezizomycotina</taxon>
        <taxon>Eurotiomycetes</taxon>
        <taxon>Eurotiomycetidae</taxon>
        <taxon>Onygenales</taxon>
        <taxon>Arthrodermataceae</taxon>
        <taxon>Trichophyton</taxon>
    </lineage>
</organism>
<sequence>MSFSRKLFAREACAADAYPLPPSTVSSRSSRKRRTEGSSESEGGPFLGDTTIYNQDYRCVPRTPYTQYGRMSSKHRYEKFWTNSMSTSTLVLSLSSATRIRRGSTKHNLDRSWYLACKEIRKLLEEKNMSHFNVEIIDSRASVFPRAFPIDPEDPFVELWPPIQAAIIEMLGDRHWTVLQPLLLGQPDTFWGPRTMTVSLTVRPESTCDWTEVREAIIQMLDSRGLHHVAVIIYRESVLHALPDFRILKKRDWEIATVFGGSIGLRDSNASPGTFGGYVELQSEDGSWRKYGITNYHCIRENLPDPEKCDKTGVCPMDAQANPILVDQPSLKYHEQSIQSYLNDIEEMDNSISPAVKNMIKSGDSSVPKGKVRTYEMNQEIINSTTALIDHGTQFFKEKSYRLGKVHAASGFRVTDQRHLVDWALIEIPQNSNSGLPQRVRNSYMPEETFISGTSEIEEGMPVFKLGNCTGFTAGQVNGTKETSFKHWMKNEDGEWTSILGRCYSVAPRACSAFGDAGDSGSLVLSDDGKLVGLYFAGDRDLGWGLFIGWNDIFNDIRDITGLNARVPSS</sequence>
<dbReference type="Proteomes" id="UP000009169">
    <property type="component" value="Unassembled WGS sequence"/>
</dbReference>
<evidence type="ECO:0000313" key="2">
    <source>
        <dbReference type="EMBL" id="EGE04135.1"/>
    </source>
</evidence>
<proteinExistence type="predicted"/>
<dbReference type="AlphaFoldDB" id="F2PQG7"/>
<dbReference type="Pfam" id="PF08192">
    <property type="entry name" value="Peptidase_S64"/>
    <property type="match status" value="1"/>
</dbReference>
<accession>F2PQG7</accession>
<feature type="region of interest" description="Disordered" evidence="1">
    <location>
        <begin position="20"/>
        <end position="49"/>
    </location>
</feature>
<evidence type="ECO:0000313" key="3">
    <source>
        <dbReference type="Proteomes" id="UP000009169"/>
    </source>
</evidence>
<dbReference type="VEuPathDB" id="FungiDB:TEQG_03167"/>
<keyword evidence="3" id="KW-1185">Reference proteome</keyword>
<gene>
    <name evidence="2" type="ORF">TEQG_03167</name>
</gene>
<reference evidence="3" key="1">
    <citation type="journal article" date="2012" name="MBio">
        <title>Comparative genome analysis of Trichophyton rubrum and related dermatophytes reveals candidate genes involved in infection.</title>
        <authorList>
            <person name="Martinez D.A."/>
            <person name="Oliver B.G."/>
            <person name="Graeser Y."/>
            <person name="Goldberg J.M."/>
            <person name="Li W."/>
            <person name="Martinez-Rossi N.M."/>
            <person name="Monod M."/>
            <person name="Shelest E."/>
            <person name="Barton R.C."/>
            <person name="Birch E."/>
            <person name="Brakhage A.A."/>
            <person name="Chen Z."/>
            <person name="Gurr S.J."/>
            <person name="Heiman D."/>
            <person name="Heitman J."/>
            <person name="Kosti I."/>
            <person name="Rossi A."/>
            <person name="Saif S."/>
            <person name="Samalova M."/>
            <person name="Saunders C.W."/>
            <person name="Shea T."/>
            <person name="Summerbell R.C."/>
            <person name="Xu J."/>
            <person name="Young S."/>
            <person name="Zeng Q."/>
            <person name="Birren B.W."/>
            <person name="Cuomo C.A."/>
            <person name="White T.C."/>
        </authorList>
    </citation>
    <scope>NUCLEOTIDE SEQUENCE [LARGE SCALE GENOMIC DNA]</scope>
    <source>
        <strain evidence="3">ATCC MYA-4606 / CBS 127.97</strain>
    </source>
</reference>
<dbReference type="InterPro" id="IPR012985">
    <property type="entry name" value="Peptidase_S64_Ssy5"/>
</dbReference>
<evidence type="ECO:0000256" key="1">
    <source>
        <dbReference type="SAM" id="MobiDB-lite"/>
    </source>
</evidence>
<dbReference type="EMBL" id="DS995731">
    <property type="protein sequence ID" value="EGE04135.1"/>
    <property type="molecule type" value="Genomic_DNA"/>
</dbReference>
<dbReference type="SUPFAM" id="SSF50494">
    <property type="entry name" value="Trypsin-like serine proteases"/>
    <property type="match status" value="1"/>
</dbReference>
<dbReference type="InterPro" id="IPR009003">
    <property type="entry name" value="Peptidase_S1_PA"/>
</dbReference>
<dbReference type="HOGENOM" id="CLU_028989_0_0_1"/>
<name>F2PQG7_TRIEC</name>